<gene>
    <name evidence="7" type="ORF">AQUCO_00400627v1</name>
</gene>
<dbReference type="InterPro" id="IPR035926">
    <property type="entry name" value="NusB-like_sf"/>
</dbReference>
<dbReference type="Proteomes" id="UP000230069">
    <property type="component" value="Unassembled WGS sequence"/>
</dbReference>
<evidence type="ECO:0000313" key="8">
    <source>
        <dbReference type="Proteomes" id="UP000230069"/>
    </source>
</evidence>
<keyword evidence="8" id="KW-1185">Reference proteome</keyword>
<evidence type="ECO:0000313" key="7">
    <source>
        <dbReference type="EMBL" id="PIA59886.1"/>
    </source>
</evidence>
<dbReference type="STRING" id="218851.A0A2G5EVX1"/>
<name>A0A2G5EVX1_AQUCA</name>
<dbReference type="Gene3D" id="1.10.940.10">
    <property type="entry name" value="NusB-like"/>
    <property type="match status" value="1"/>
</dbReference>
<dbReference type="SUPFAM" id="SSF48013">
    <property type="entry name" value="NusB-like"/>
    <property type="match status" value="1"/>
</dbReference>
<evidence type="ECO:0000256" key="4">
    <source>
        <dbReference type="ARBA" id="ARBA00023015"/>
    </source>
</evidence>
<keyword evidence="3" id="KW-0694">RNA-binding</keyword>
<dbReference type="AlphaFoldDB" id="A0A2G5EVX1"/>
<dbReference type="InterPro" id="IPR006027">
    <property type="entry name" value="NusB_RsmB_TIM44"/>
</dbReference>
<dbReference type="InParanoid" id="A0A2G5EVX1"/>
<evidence type="ECO:0000256" key="1">
    <source>
        <dbReference type="ARBA" id="ARBA00005952"/>
    </source>
</evidence>
<dbReference type="PANTHER" id="PTHR11078:SF3">
    <property type="entry name" value="ANTITERMINATION NUSB DOMAIN-CONTAINING PROTEIN"/>
    <property type="match status" value="1"/>
</dbReference>
<reference evidence="7 8" key="1">
    <citation type="submission" date="2017-09" db="EMBL/GenBank/DDBJ databases">
        <title>WGS assembly of Aquilegia coerulea Goldsmith.</title>
        <authorList>
            <person name="Hodges S."/>
            <person name="Kramer E."/>
            <person name="Nordborg M."/>
            <person name="Tomkins J."/>
            <person name="Borevitz J."/>
            <person name="Derieg N."/>
            <person name="Yan J."/>
            <person name="Mihaltcheva S."/>
            <person name="Hayes R.D."/>
            <person name="Rokhsar D."/>
        </authorList>
    </citation>
    <scope>NUCLEOTIDE SEQUENCE [LARGE SCALE GENOMIC DNA]</scope>
    <source>
        <strain evidence="8">cv. Goldsmith</strain>
    </source>
</reference>
<dbReference type="GO" id="GO:0031564">
    <property type="term" value="P:transcription antitermination"/>
    <property type="evidence" value="ECO:0007669"/>
    <property type="project" value="UniProtKB-KW"/>
</dbReference>
<dbReference type="GO" id="GO:0009507">
    <property type="term" value="C:chloroplast"/>
    <property type="evidence" value="ECO:0007669"/>
    <property type="project" value="TreeGrafter"/>
</dbReference>
<organism evidence="7 8">
    <name type="scientific">Aquilegia coerulea</name>
    <name type="common">Rocky mountain columbine</name>
    <dbReference type="NCBI Taxonomy" id="218851"/>
    <lineage>
        <taxon>Eukaryota</taxon>
        <taxon>Viridiplantae</taxon>
        <taxon>Streptophyta</taxon>
        <taxon>Embryophyta</taxon>
        <taxon>Tracheophyta</taxon>
        <taxon>Spermatophyta</taxon>
        <taxon>Magnoliopsida</taxon>
        <taxon>Ranunculales</taxon>
        <taxon>Ranunculaceae</taxon>
        <taxon>Thalictroideae</taxon>
        <taxon>Aquilegia</taxon>
    </lineage>
</organism>
<comment type="similarity">
    <text evidence="1">Belongs to the NusB family.</text>
</comment>
<sequence length="358" mass="39740">MQGLEDEGVDLMILVTSYSGKLAACMLRGLQSASSSTSNLVMAFEFEELFCSERKTMEGTSVLNSNSFISSKPHLLKFTFFDSFSTPLRQHTHFHLNHKTNSNKRMTSLLVSPRTSLLSPALALVAETIQKAVVTSSSPSLTKDVFPKIDKSGRFCSPRAARELALSIAYAACLEGSDPVRLFDKRVNAKREPGYEFNKSTLVEYNHMNFAGDAVATQTEEEAEEMLRIVERESAIDAEVLSAPPKLVYSKLILRLTKKMLVAVVEGWDSHVLVIDKVAPQNWKDEPAGRILEFCILHLAMAEIAILGTRHQIAINEAVDLAKRFCDGTAPRIINGCLRTFVKIHRESNVAKPVDVQH</sequence>
<protein>
    <recommendedName>
        <fullName evidence="6">NusB/RsmB/TIM44 domain-containing protein</fullName>
    </recommendedName>
</protein>
<dbReference type="FunCoup" id="A0A2G5EVX1">
    <property type="interactions" value="1129"/>
</dbReference>
<dbReference type="GO" id="GO:0006353">
    <property type="term" value="P:DNA-templated transcription termination"/>
    <property type="evidence" value="ECO:0007669"/>
    <property type="project" value="InterPro"/>
</dbReference>
<dbReference type="EMBL" id="KZ305021">
    <property type="protein sequence ID" value="PIA59886.1"/>
    <property type="molecule type" value="Genomic_DNA"/>
</dbReference>
<evidence type="ECO:0000256" key="2">
    <source>
        <dbReference type="ARBA" id="ARBA00022814"/>
    </source>
</evidence>
<proteinExistence type="inferred from homology"/>
<dbReference type="GO" id="GO:0003723">
    <property type="term" value="F:RNA binding"/>
    <property type="evidence" value="ECO:0007669"/>
    <property type="project" value="UniProtKB-KW"/>
</dbReference>
<keyword evidence="5" id="KW-0804">Transcription</keyword>
<dbReference type="InterPro" id="IPR011605">
    <property type="entry name" value="NusB_fam"/>
</dbReference>
<evidence type="ECO:0000256" key="3">
    <source>
        <dbReference type="ARBA" id="ARBA00022884"/>
    </source>
</evidence>
<dbReference type="PANTHER" id="PTHR11078">
    <property type="entry name" value="N UTILIZATION SUBSTANCE PROTEIN B-RELATED"/>
    <property type="match status" value="1"/>
</dbReference>
<dbReference type="Pfam" id="PF01029">
    <property type="entry name" value="NusB"/>
    <property type="match status" value="1"/>
</dbReference>
<feature type="domain" description="NusB/RsmB/TIM44" evidence="6">
    <location>
        <begin position="259"/>
        <end position="343"/>
    </location>
</feature>
<dbReference type="OrthoDB" id="1897242at2759"/>
<accession>A0A2G5EVX1</accession>
<evidence type="ECO:0000259" key="6">
    <source>
        <dbReference type="Pfam" id="PF01029"/>
    </source>
</evidence>
<evidence type="ECO:0000256" key="5">
    <source>
        <dbReference type="ARBA" id="ARBA00023163"/>
    </source>
</evidence>
<keyword evidence="2" id="KW-0889">Transcription antitermination</keyword>
<keyword evidence="4" id="KW-0805">Transcription regulation</keyword>